<evidence type="ECO:0000313" key="4">
    <source>
        <dbReference type="Proteomes" id="UP000799764"/>
    </source>
</evidence>
<proteinExistence type="predicted"/>
<dbReference type="PANTHER" id="PTHR31642">
    <property type="entry name" value="TRICHOTHECENE 3-O-ACETYLTRANSFERASE"/>
    <property type="match status" value="1"/>
</dbReference>
<evidence type="ECO:0000256" key="1">
    <source>
        <dbReference type="ARBA" id="ARBA00022679"/>
    </source>
</evidence>
<keyword evidence="1" id="KW-0808">Transferase</keyword>
<dbReference type="GO" id="GO:0016747">
    <property type="term" value="F:acyltransferase activity, transferring groups other than amino-acyl groups"/>
    <property type="evidence" value="ECO:0007669"/>
    <property type="project" value="TreeGrafter"/>
</dbReference>
<dbReference type="Gene3D" id="3.30.559.10">
    <property type="entry name" value="Chloramphenicol acetyltransferase-like domain"/>
    <property type="match status" value="2"/>
</dbReference>
<evidence type="ECO:0000313" key="3">
    <source>
        <dbReference type="EMBL" id="KAF2444436.1"/>
    </source>
</evidence>
<dbReference type="PANTHER" id="PTHR31642:SF310">
    <property type="entry name" value="FATTY ALCOHOL:CAFFEOYL-COA ACYLTRANSFERASE"/>
    <property type="match status" value="1"/>
</dbReference>
<dbReference type="GO" id="GO:0044550">
    <property type="term" value="P:secondary metabolite biosynthetic process"/>
    <property type="evidence" value="ECO:0007669"/>
    <property type="project" value="TreeGrafter"/>
</dbReference>
<dbReference type="InterPro" id="IPR023213">
    <property type="entry name" value="CAT-like_dom_sf"/>
</dbReference>
<comment type="caution">
    <text evidence="3">The sequence shown here is derived from an EMBL/GenBank/DDBJ whole genome shotgun (WGS) entry which is preliminary data.</text>
</comment>
<dbReference type="EMBL" id="MU001501">
    <property type="protein sequence ID" value="KAF2444436.1"/>
    <property type="molecule type" value="Genomic_DNA"/>
</dbReference>
<keyword evidence="4" id="KW-1185">Reference proteome</keyword>
<gene>
    <name evidence="3" type="ORF">P171DRAFT_432470</name>
</gene>
<dbReference type="AlphaFoldDB" id="A0A9P4PHU8"/>
<dbReference type="Pfam" id="PF02458">
    <property type="entry name" value="Transferase"/>
    <property type="match status" value="2"/>
</dbReference>
<evidence type="ECO:0008006" key="5">
    <source>
        <dbReference type="Google" id="ProtNLM"/>
    </source>
</evidence>
<dbReference type="OrthoDB" id="444127at2759"/>
<feature type="compositionally biased region" description="Basic and acidic residues" evidence="2">
    <location>
        <begin position="1"/>
        <end position="14"/>
    </location>
</feature>
<sequence length="559" mass="60513">MAPPKVEVRSETRLHPTHPPTTPVTTPLSLVDASVARFTPCGAVWYFPAPSPPRTGSSIPDPLAPERLKDSLAHTLSAYPHWAGQLRMTPYVNGVESQRTRKNGERYGRMEVRYGYRDSHSQGQGEVGDPGVLFVDARVDCGIEAALPPPASPCPSAEKDGSGGGMRICDNMLREDVLLPACALAGYLSPADHREASVAVQATRFACGGMAVGVKISHCLADAITLSRFVHDWSAVHTSLLSSSPPPELAPVFEPWVLDQKAGSVDDAVPDGDVLERAYGLPLHRYDYWCSGEGSRFGPGAHAVPEALKDEPEAQTLARRGEKMPWGSWDVQAPVAHAVVHYTSEQLERIWSAAAAGLDAGKLSRHDALVAHVWAIVNRARGPEKGDVDSEVHCDISIGLRTRVEPPLSPSFLGSPLLNAKTTLPWSVASSVADLPRIASSIKATLSCFTPAAVAAQIYATAYELAPQRLWQAFLGRQHVIVTSWAHTRLYECDFGKGLTPAYVHPIMPLVDGCVQVMEARPTGMKTPAKRWYDAGVDVAIYLEKEAMGRLAKDEQIWL</sequence>
<accession>A0A9P4PHU8</accession>
<dbReference type="InterPro" id="IPR050317">
    <property type="entry name" value="Plant_Fungal_Acyltransferase"/>
</dbReference>
<evidence type="ECO:0000256" key="2">
    <source>
        <dbReference type="SAM" id="MobiDB-lite"/>
    </source>
</evidence>
<feature type="region of interest" description="Disordered" evidence="2">
    <location>
        <begin position="1"/>
        <end position="26"/>
    </location>
</feature>
<name>A0A9P4PHU8_9PLEO</name>
<reference evidence="3" key="1">
    <citation type="journal article" date="2020" name="Stud. Mycol.">
        <title>101 Dothideomycetes genomes: a test case for predicting lifestyles and emergence of pathogens.</title>
        <authorList>
            <person name="Haridas S."/>
            <person name="Albert R."/>
            <person name="Binder M."/>
            <person name="Bloem J."/>
            <person name="Labutti K."/>
            <person name="Salamov A."/>
            <person name="Andreopoulos B."/>
            <person name="Baker S."/>
            <person name="Barry K."/>
            <person name="Bills G."/>
            <person name="Bluhm B."/>
            <person name="Cannon C."/>
            <person name="Castanera R."/>
            <person name="Culley D."/>
            <person name="Daum C."/>
            <person name="Ezra D."/>
            <person name="Gonzalez J."/>
            <person name="Henrissat B."/>
            <person name="Kuo A."/>
            <person name="Liang C."/>
            <person name="Lipzen A."/>
            <person name="Lutzoni F."/>
            <person name="Magnuson J."/>
            <person name="Mondo S."/>
            <person name="Nolan M."/>
            <person name="Ohm R."/>
            <person name="Pangilinan J."/>
            <person name="Park H.-J."/>
            <person name="Ramirez L."/>
            <person name="Alfaro M."/>
            <person name="Sun H."/>
            <person name="Tritt A."/>
            <person name="Yoshinaga Y."/>
            <person name="Zwiers L.-H."/>
            <person name="Turgeon B."/>
            <person name="Goodwin S."/>
            <person name="Spatafora J."/>
            <person name="Crous P."/>
            <person name="Grigoriev I."/>
        </authorList>
    </citation>
    <scope>NUCLEOTIDE SEQUENCE</scope>
    <source>
        <strain evidence="3">CBS 690.94</strain>
    </source>
</reference>
<dbReference type="Proteomes" id="UP000799764">
    <property type="component" value="Unassembled WGS sequence"/>
</dbReference>
<protein>
    <recommendedName>
        <fullName evidence="5">Transferase family protein</fullName>
    </recommendedName>
</protein>
<organism evidence="3 4">
    <name type="scientific">Karstenula rhodostoma CBS 690.94</name>
    <dbReference type="NCBI Taxonomy" id="1392251"/>
    <lineage>
        <taxon>Eukaryota</taxon>
        <taxon>Fungi</taxon>
        <taxon>Dikarya</taxon>
        <taxon>Ascomycota</taxon>
        <taxon>Pezizomycotina</taxon>
        <taxon>Dothideomycetes</taxon>
        <taxon>Pleosporomycetidae</taxon>
        <taxon>Pleosporales</taxon>
        <taxon>Massarineae</taxon>
        <taxon>Didymosphaeriaceae</taxon>
        <taxon>Karstenula</taxon>
    </lineage>
</organism>